<comment type="similarity">
    <text evidence="2 10">Belongs to the beta sliding clamp family.</text>
</comment>
<evidence type="ECO:0000259" key="11">
    <source>
        <dbReference type="Pfam" id="PF00712"/>
    </source>
</evidence>
<dbReference type="Gene3D" id="3.70.10.10">
    <property type="match status" value="1"/>
</dbReference>
<dbReference type="GO" id="GO:0008408">
    <property type="term" value="F:3'-5' exonuclease activity"/>
    <property type="evidence" value="ECO:0007669"/>
    <property type="project" value="InterPro"/>
</dbReference>
<dbReference type="Gene3D" id="3.10.150.10">
    <property type="entry name" value="DNA Polymerase III, subunit A, domain 2"/>
    <property type="match status" value="1"/>
</dbReference>
<comment type="subcellular location">
    <subcellularLocation>
        <location evidence="1 10">Cytoplasm</location>
    </subcellularLocation>
</comment>
<dbReference type="EMBL" id="PVNK01000170">
    <property type="protein sequence ID" value="PRP95425.1"/>
    <property type="molecule type" value="Genomic_DNA"/>
</dbReference>
<sequence length="374" mass="40768">MEFEIDQARFLSALTLAQTVADRRSTMPVLANVLLRATADDQLVCCATDMMIALTETVACKVSSPGSLTLGVRHLHNVVRTLPTGTVKVTSLDNSWAQILASRSEFKLMGMPEGDFPELPDPGEITFTEFASHKLVDLIEKTLFSVSTDEARVNLNGALFESDGQHATMVSTDGHRLTKYSVPLEGPQLSSGIIIPRKGMDEIRKVLNRVEGTCKLGLSDQYLFVQADALTLSVKLNSVTFPPWQQVVPKDFQRRAGIGREELMGALRQAAVIAPEKTATVKLQLDKGNLQLHADNPELGAINLDLPVDYEGSSLTAGFNANYLIDALGAVDSERIYLDFQGELDPCVLRPAADESKPEAEAPDFLAVVMPMRI</sequence>
<feature type="domain" description="DNA polymerase III beta sliding clamp C-terminal" evidence="13">
    <location>
        <begin position="246"/>
        <end position="357"/>
    </location>
</feature>
<dbReference type="CDD" id="cd00140">
    <property type="entry name" value="beta_clamp"/>
    <property type="match status" value="1"/>
</dbReference>
<dbReference type="InterPro" id="IPR022637">
    <property type="entry name" value="DNA_polIII_beta_cen"/>
</dbReference>
<evidence type="ECO:0000256" key="6">
    <source>
        <dbReference type="ARBA" id="ARBA00022695"/>
    </source>
</evidence>
<evidence type="ECO:0000259" key="13">
    <source>
        <dbReference type="Pfam" id="PF02768"/>
    </source>
</evidence>
<dbReference type="GO" id="GO:0005737">
    <property type="term" value="C:cytoplasm"/>
    <property type="evidence" value="ECO:0007669"/>
    <property type="project" value="UniProtKB-SubCell"/>
</dbReference>
<dbReference type="Proteomes" id="UP000237968">
    <property type="component" value="Unassembled WGS sequence"/>
</dbReference>
<keyword evidence="6 10" id="KW-0548">Nucleotidyltransferase</keyword>
<organism evidence="14 15">
    <name type="scientific">Enhygromyxa salina</name>
    <dbReference type="NCBI Taxonomy" id="215803"/>
    <lineage>
        <taxon>Bacteria</taxon>
        <taxon>Pseudomonadati</taxon>
        <taxon>Myxococcota</taxon>
        <taxon>Polyangia</taxon>
        <taxon>Nannocystales</taxon>
        <taxon>Nannocystaceae</taxon>
        <taxon>Enhygromyxa</taxon>
    </lineage>
</organism>
<dbReference type="PANTHER" id="PTHR30478:SF0">
    <property type="entry name" value="BETA SLIDING CLAMP"/>
    <property type="match status" value="1"/>
</dbReference>
<proteinExistence type="inferred from homology"/>
<evidence type="ECO:0000256" key="3">
    <source>
        <dbReference type="ARBA" id="ARBA00021035"/>
    </source>
</evidence>
<evidence type="ECO:0000256" key="4">
    <source>
        <dbReference type="ARBA" id="ARBA00022490"/>
    </source>
</evidence>
<evidence type="ECO:0000259" key="12">
    <source>
        <dbReference type="Pfam" id="PF02767"/>
    </source>
</evidence>
<evidence type="ECO:0000256" key="2">
    <source>
        <dbReference type="ARBA" id="ARBA00010752"/>
    </source>
</evidence>
<keyword evidence="8 10" id="KW-0239">DNA-directed DNA polymerase</keyword>
<dbReference type="InterPro" id="IPR046938">
    <property type="entry name" value="DNA_clamp_sf"/>
</dbReference>
<dbReference type="InterPro" id="IPR022635">
    <property type="entry name" value="DNA_polIII_beta_C"/>
</dbReference>
<feature type="domain" description="DNA polymerase III beta sliding clamp central" evidence="12">
    <location>
        <begin position="132"/>
        <end position="242"/>
    </location>
</feature>
<keyword evidence="7 10" id="KW-0235">DNA replication</keyword>
<dbReference type="PIRSF" id="PIRSF000804">
    <property type="entry name" value="DNA_pol_III_b"/>
    <property type="match status" value="1"/>
</dbReference>
<evidence type="ECO:0000256" key="9">
    <source>
        <dbReference type="ARBA" id="ARBA00023125"/>
    </source>
</evidence>
<dbReference type="OrthoDB" id="8421503at2"/>
<dbReference type="AlphaFoldDB" id="A0A2S9XRE1"/>
<dbReference type="GO" id="GO:0003677">
    <property type="term" value="F:DNA binding"/>
    <property type="evidence" value="ECO:0007669"/>
    <property type="project" value="UniProtKB-UniRule"/>
</dbReference>
<evidence type="ECO:0000313" key="14">
    <source>
        <dbReference type="EMBL" id="PRP95425.1"/>
    </source>
</evidence>
<dbReference type="PANTHER" id="PTHR30478">
    <property type="entry name" value="DNA POLYMERASE III SUBUNIT BETA"/>
    <property type="match status" value="1"/>
</dbReference>
<dbReference type="Pfam" id="PF02768">
    <property type="entry name" value="DNA_pol3_beta_3"/>
    <property type="match status" value="1"/>
</dbReference>
<comment type="caution">
    <text evidence="14">The sequence shown here is derived from an EMBL/GenBank/DDBJ whole genome shotgun (WGS) entry which is preliminary data.</text>
</comment>
<comment type="subunit">
    <text evidence="10">Forms a ring-shaped head-to-tail homodimer around DNA.</text>
</comment>
<name>A0A2S9XRE1_9BACT</name>
<gene>
    <name evidence="14" type="primary">dnaN</name>
    <name evidence="14" type="ORF">ENSA5_38900</name>
</gene>
<dbReference type="InterPro" id="IPR022634">
    <property type="entry name" value="DNA_polIII_beta_N"/>
</dbReference>
<dbReference type="GO" id="GO:0009360">
    <property type="term" value="C:DNA polymerase III complex"/>
    <property type="evidence" value="ECO:0007669"/>
    <property type="project" value="InterPro"/>
</dbReference>
<evidence type="ECO:0000256" key="7">
    <source>
        <dbReference type="ARBA" id="ARBA00022705"/>
    </source>
</evidence>
<keyword evidence="9" id="KW-0238">DNA-binding</keyword>
<keyword evidence="15" id="KW-1185">Reference proteome</keyword>
<dbReference type="InterPro" id="IPR001001">
    <property type="entry name" value="DNA_polIII_beta"/>
</dbReference>
<keyword evidence="5 10" id="KW-0808">Transferase</keyword>
<reference evidence="14 15" key="1">
    <citation type="submission" date="2018-03" db="EMBL/GenBank/DDBJ databases">
        <title>Draft Genome Sequences of the Obligatory Marine Myxobacteria Enhygromyxa salina SWB005.</title>
        <authorList>
            <person name="Poehlein A."/>
            <person name="Moghaddam J.A."/>
            <person name="Harms H."/>
            <person name="Alanjari M."/>
            <person name="Koenig G.M."/>
            <person name="Daniel R."/>
            <person name="Schaeberle T.F."/>
        </authorList>
    </citation>
    <scope>NUCLEOTIDE SEQUENCE [LARGE SCALE GENOMIC DNA]</scope>
    <source>
        <strain evidence="14 15">SWB005</strain>
    </source>
</reference>
<dbReference type="GO" id="GO:0003887">
    <property type="term" value="F:DNA-directed DNA polymerase activity"/>
    <property type="evidence" value="ECO:0007669"/>
    <property type="project" value="UniProtKB-UniRule"/>
</dbReference>
<protein>
    <recommendedName>
        <fullName evidence="3 10">Beta sliding clamp</fullName>
    </recommendedName>
</protein>
<dbReference type="RefSeq" id="WP_106393204.1">
    <property type="nucleotide sequence ID" value="NZ_PVNK01000170.1"/>
</dbReference>
<comment type="function">
    <text evidence="10">Confers DNA tethering and processivity to DNA polymerases and other proteins. Acts as a clamp, forming a ring around DNA (a reaction catalyzed by the clamp-loading complex) which diffuses in an ATP-independent manner freely and bidirectionally along dsDNA. Initially characterized for its ability to contact the catalytic subunit of DNA polymerase III (Pol III), a complex, multichain enzyme responsible for most of the replicative synthesis in bacteria; Pol III exhibits 3'-5' exonuclease proofreading activity. The beta chain is required for initiation of replication as well as for processivity of DNA replication.</text>
</comment>
<feature type="domain" description="DNA polymerase III beta sliding clamp N-terminal" evidence="11">
    <location>
        <begin position="1"/>
        <end position="120"/>
    </location>
</feature>
<accession>A0A2S9XRE1</accession>
<evidence type="ECO:0000256" key="1">
    <source>
        <dbReference type="ARBA" id="ARBA00004496"/>
    </source>
</evidence>
<dbReference type="Pfam" id="PF00712">
    <property type="entry name" value="DNA_pol3_beta"/>
    <property type="match status" value="1"/>
</dbReference>
<dbReference type="GO" id="GO:0006271">
    <property type="term" value="P:DNA strand elongation involved in DNA replication"/>
    <property type="evidence" value="ECO:0007669"/>
    <property type="project" value="TreeGrafter"/>
</dbReference>
<evidence type="ECO:0000313" key="15">
    <source>
        <dbReference type="Proteomes" id="UP000237968"/>
    </source>
</evidence>
<dbReference type="NCBIfam" id="TIGR00663">
    <property type="entry name" value="dnan"/>
    <property type="match status" value="1"/>
</dbReference>
<evidence type="ECO:0000256" key="5">
    <source>
        <dbReference type="ARBA" id="ARBA00022679"/>
    </source>
</evidence>
<evidence type="ECO:0000256" key="10">
    <source>
        <dbReference type="PIRNR" id="PIRNR000804"/>
    </source>
</evidence>
<keyword evidence="4 10" id="KW-0963">Cytoplasm</keyword>
<dbReference type="Pfam" id="PF02767">
    <property type="entry name" value="DNA_pol3_beta_2"/>
    <property type="match status" value="1"/>
</dbReference>
<dbReference type="SMART" id="SM00480">
    <property type="entry name" value="POL3Bc"/>
    <property type="match status" value="1"/>
</dbReference>
<evidence type="ECO:0000256" key="8">
    <source>
        <dbReference type="ARBA" id="ARBA00022932"/>
    </source>
</evidence>
<dbReference type="SUPFAM" id="SSF55979">
    <property type="entry name" value="DNA clamp"/>
    <property type="match status" value="3"/>
</dbReference>